<dbReference type="AlphaFoldDB" id="A0A915KW91"/>
<accession>A0A915KW91</accession>
<keyword evidence="1" id="KW-1185">Reference proteome</keyword>
<proteinExistence type="predicted"/>
<reference evidence="2" key="1">
    <citation type="submission" date="2022-11" db="UniProtKB">
        <authorList>
            <consortium name="WormBaseParasite"/>
        </authorList>
    </citation>
    <scope>IDENTIFICATION</scope>
</reference>
<protein>
    <submittedName>
        <fullName evidence="2">Uncharacterized protein</fullName>
    </submittedName>
</protein>
<dbReference type="Proteomes" id="UP000887565">
    <property type="component" value="Unplaced"/>
</dbReference>
<organism evidence="1 2">
    <name type="scientific">Romanomermis culicivorax</name>
    <name type="common">Nematode worm</name>
    <dbReference type="NCBI Taxonomy" id="13658"/>
    <lineage>
        <taxon>Eukaryota</taxon>
        <taxon>Metazoa</taxon>
        <taxon>Ecdysozoa</taxon>
        <taxon>Nematoda</taxon>
        <taxon>Enoplea</taxon>
        <taxon>Dorylaimia</taxon>
        <taxon>Mermithida</taxon>
        <taxon>Mermithoidea</taxon>
        <taxon>Mermithidae</taxon>
        <taxon>Romanomermis</taxon>
    </lineage>
</organism>
<sequence>MLKVQLSRRIPIGQSYWKSLGKFFNFSKKVIRADQVDPELIHIYCIG</sequence>
<evidence type="ECO:0000313" key="2">
    <source>
        <dbReference type="WBParaSite" id="nRc.2.0.1.t42419-RA"/>
    </source>
</evidence>
<evidence type="ECO:0000313" key="1">
    <source>
        <dbReference type="Proteomes" id="UP000887565"/>
    </source>
</evidence>
<name>A0A915KW91_ROMCU</name>
<dbReference type="WBParaSite" id="nRc.2.0.1.t42419-RA">
    <property type="protein sequence ID" value="nRc.2.0.1.t42419-RA"/>
    <property type="gene ID" value="nRc.2.0.1.g42419"/>
</dbReference>